<evidence type="ECO:0000313" key="1">
    <source>
        <dbReference type="EMBL" id="GAA4072397.1"/>
    </source>
</evidence>
<keyword evidence="2" id="KW-1185">Reference proteome</keyword>
<comment type="caution">
    <text evidence="1">The sequence shown here is derived from an EMBL/GenBank/DDBJ whole genome shotgun (WGS) entry which is preliminary data.</text>
</comment>
<dbReference type="RefSeq" id="WP_344912288.1">
    <property type="nucleotide sequence ID" value="NZ_BAABDL010000089.1"/>
</dbReference>
<accession>A0ABP7VQX1</accession>
<sequence>MSDYIEVHFSGYDTLGTAYYSVDDNRLIEDAFGVTDEDYWDLDAEQMEAINDMVMAYSIELAQDSDLSNGDEVTVRISIDEEKTNKLKSKDEVTFTVTGLEEPAELSDEEIERNVIVNFNGVSGRGRIQIDTTFDGDLYDLWVEAEQDGEIANGDMVRVSLSEESRNNLAYIGYALSGDGAVEFEASGLDVVPETVLEIANLEDVERMISEGINRQYQNSTWNRNSYDFTEGKTYYRQFARDTDDWGSSSDHGSLISLYTINEYDRDEELVDTFTALYGFNNIIIDDNGNTNVTQINQYFDSYDNTYSLVSVEKLMEGYGYVEVE</sequence>
<protein>
    <submittedName>
        <fullName evidence="1">Uncharacterized protein</fullName>
    </submittedName>
</protein>
<proteinExistence type="predicted"/>
<reference evidence="2" key="1">
    <citation type="journal article" date="2019" name="Int. J. Syst. Evol. Microbiol.">
        <title>The Global Catalogue of Microorganisms (GCM) 10K type strain sequencing project: providing services to taxonomists for standard genome sequencing and annotation.</title>
        <authorList>
            <consortium name="The Broad Institute Genomics Platform"/>
            <consortium name="The Broad Institute Genome Sequencing Center for Infectious Disease"/>
            <person name="Wu L."/>
            <person name="Ma J."/>
        </authorList>
    </citation>
    <scope>NUCLEOTIDE SEQUENCE [LARGE SCALE GENOMIC DNA]</scope>
    <source>
        <strain evidence="2">JCM 17250</strain>
    </source>
</reference>
<gene>
    <name evidence="1" type="ORF">GCM10022410_17430</name>
</gene>
<organism evidence="1 2">
    <name type="scientific">Amphibacillus indicireducens</name>
    <dbReference type="NCBI Taxonomy" id="1076330"/>
    <lineage>
        <taxon>Bacteria</taxon>
        <taxon>Bacillati</taxon>
        <taxon>Bacillota</taxon>
        <taxon>Bacilli</taxon>
        <taxon>Bacillales</taxon>
        <taxon>Bacillaceae</taxon>
        <taxon>Amphibacillus</taxon>
    </lineage>
</organism>
<name>A0ABP7VQX1_9BACI</name>
<dbReference type="Proteomes" id="UP001501734">
    <property type="component" value="Unassembled WGS sequence"/>
</dbReference>
<dbReference type="EMBL" id="BAABDL010000089">
    <property type="protein sequence ID" value="GAA4072397.1"/>
    <property type="molecule type" value="Genomic_DNA"/>
</dbReference>
<evidence type="ECO:0000313" key="2">
    <source>
        <dbReference type="Proteomes" id="UP001501734"/>
    </source>
</evidence>